<proteinExistence type="inferred from homology"/>
<dbReference type="GO" id="GO:0016787">
    <property type="term" value="F:hydrolase activity"/>
    <property type="evidence" value="ECO:0007669"/>
    <property type="project" value="UniProtKB-KW"/>
</dbReference>
<sequence>MAAAVPILFAFGVGGKILKSIWDDALEEELKREREYREALEQHMRDLGIDPAEPKISDEDIEEAKRDINYDTRPDIANIAVAGNVNAGKSSLLNAIRNLKEGDTDWAPTGSSEVTRQRHRYPDPAHKCVWYDLPGAGTQSVTAYGYYYSQKLFAYDKVILVHETTLTESDIRLLQVCEYFKQPCIVVRTKSDMHINNYQEEKEWDWAQARDLFLSEVRQDIACFRERAKASQARFVPDFIDFVVSRSGIRGFVQNKRSPKEVDEARFFEELEKKKIMS</sequence>
<evidence type="ECO:0000256" key="1">
    <source>
        <dbReference type="ARBA" id="ARBA00005429"/>
    </source>
</evidence>
<accession>A0A1T3CX36</accession>
<dbReference type="InterPro" id="IPR030385">
    <property type="entry name" value="G_IRG_dom"/>
</dbReference>
<evidence type="ECO:0000256" key="2">
    <source>
        <dbReference type="ARBA" id="ARBA00022741"/>
    </source>
</evidence>
<dbReference type="InterPro" id="IPR051515">
    <property type="entry name" value="IRG"/>
</dbReference>
<organism evidence="6 7">
    <name type="scientific">Trichoderma guizhouense</name>
    <dbReference type="NCBI Taxonomy" id="1491466"/>
    <lineage>
        <taxon>Eukaryota</taxon>
        <taxon>Fungi</taxon>
        <taxon>Dikarya</taxon>
        <taxon>Ascomycota</taxon>
        <taxon>Pezizomycotina</taxon>
        <taxon>Sordariomycetes</taxon>
        <taxon>Hypocreomycetidae</taxon>
        <taxon>Hypocreales</taxon>
        <taxon>Hypocreaceae</taxon>
        <taxon>Trichoderma</taxon>
    </lineage>
</organism>
<keyword evidence="4" id="KW-0342">GTP-binding</keyword>
<evidence type="ECO:0000256" key="3">
    <source>
        <dbReference type="ARBA" id="ARBA00022801"/>
    </source>
</evidence>
<dbReference type="PANTHER" id="PTHR32341">
    <property type="entry name" value="INTERFERON-INDUCIBLE GTPASE"/>
    <property type="match status" value="1"/>
</dbReference>
<dbReference type="InterPro" id="IPR027417">
    <property type="entry name" value="P-loop_NTPase"/>
</dbReference>
<dbReference type="EMBL" id="LVVK01000005">
    <property type="protein sequence ID" value="OPB45545.1"/>
    <property type="molecule type" value="Genomic_DNA"/>
</dbReference>
<evidence type="ECO:0000256" key="4">
    <source>
        <dbReference type="ARBA" id="ARBA00023134"/>
    </source>
</evidence>
<evidence type="ECO:0000259" key="5">
    <source>
        <dbReference type="PROSITE" id="PS51716"/>
    </source>
</evidence>
<dbReference type="PROSITE" id="PS51716">
    <property type="entry name" value="G_IRG"/>
    <property type="match status" value="1"/>
</dbReference>
<dbReference type="AlphaFoldDB" id="A0A1T3CX36"/>
<dbReference type="InterPro" id="IPR007743">
    <property type="entry name" value="Immunity-related_GTPase-like"/>
</dbReference>
<dbReference type="SUPFAM" id="SSF52540">
    <property type="entry name" value="P-loop containing nucleoside triphosphate hydrolases"/>
    <property type="match status" value="1"/>
</dbReference>
<evidence type="ECO:0000313" key="6">
    <source>
        <dbReference type="EMBL" id="OPB45545.1"/>
    </source>
</evidence>
<dbReference type="PANTHER" id="PTHR32341:SF10">
    <property type="entry name" value="INTERFERON-INDUCIBLE GTPASE 5"/>
    <property type="match status" value="1"/>
</dbReference>
<protein>
    <recommendedName>
        <fullName evidence="5">IRG-type G domain-containing protein</fullName>
    </recommendedName>
</protein>
<dbReference type="Proteomes" id="UP000191004">
    <property type="component" value="Unassembled WGS sequence"/>
</dbReference>
<evidence type="ECO:0000313" key="7">
    <source>
        <dbReference type="Proteomes" id="UP000191004"/>
    </source>
</evidence>
<feature type="domain" description="IRG-type G" evidence="5">
    <location>
        <begin position="75"/>
        <end position="274"/>
    </location>
</feature>
<keyword evidence="3" id="KW-0378">Hydrolase</keyword>
<reference evidence="6 7" key="1">
    <citation type="submission" date="2016-04" db="EMBL/GenBank/DDBJ databases">
        <title>Multiple horizontal gene transfer events from other fungi enriched the ability of the initially mycotrophic fungus Trichoderma (Ascomycota) to feed on dead plant biomass.</title>
        <authorList>
            <person name="Atanasova L."/>
            <person name="Chenthamara K."/>
            <person name="Zhang J."/>
            <person name="Grujic M."/>
            <person name="Henrissat B."/>
            <person name="Kuo A."/>
            <person name="Aertz A."/>
            <person name="Salamov A."/>
            <person name="Lipzen A."/>
            <person name="Labutti K."/>
            <person name="Barry K."/>
            <person name="Miao Y."/>
            <person name="Rahimi M.J."/>
            <person name="Shen Q."/>
            <person name="Grigoriev I.V."/>
            <person name="Kubicek C.P."/>
            <person name="Druzhinina I.S."/>
        </authorList>
    </citation>
    <scope>NUCLEOTIDE SEQUENCE [LARGE SCALE GENOMIC DNA]</scope>
    <source>
        <strain evidence="6 7">NJAU 4742</strain>
    </source>
</reference>
<gene>
    <name evidence="6" type="ORF">A0O28_0077550</name>
</gene>
<dbReference type="GO" id="GO:0016020">
    <property type="term" value="C:membrane"/>
    <property type="evidence" value="ECO:0007669"/>
    <property type="project" value="InterPro"/>
</dbReference>
<comment type="caution">
    <text evidence="6">The sequence shown here is derived from an EMBL/GenBank/DDBJ whole genome shotgun (WGS) entry which is preliminary data.</text>
</comment>
<keyword evidence="2" id="KW-0547">Nucleotide-binding</keyword>
<name>A0A1T3CX36_9HYPO</name>
<dbReference type="OrthoDB" id="422720at2759"/>
<dbReference type="Gene3D" id="3.40.50.300">
    <property type="entry name" value="P-loop containing nucleotide triphosphate hydrolases"/>
    <property type="match status" value="1"/>
</dbReference>
<dbReference type="GO" id="GO:0005525">
    <property type="term" value="F:GTP binding"/>
    <property type="evidence" value="ECO:0007669"/>
    <property type="project" value="UniProtKB-KW"/>
</dbReference>
<keyword evidence="7" id="KW-1185">Reference proteome</keyword>
<comment type="similarity">
    <text evidence="1">Belongs to the TRAFAC class dynamin-like GTPase superfamily. IRG family.</text>
</comment>
<dbReference type="Pfam" id="PF05049">
    <property type="entry name" value="IIGP"/>
    <property type="match status" value="1"/>
</dbReference>